<dbReference type="eggNOG" id="COG1403">
    <property type="taxonomic scope" value="Bacteria"/>
</dbReference>
<organism evidence="2 3">
    <name type="scientific">Porphyromonas asaccharolytica (strain ATCC 25260 / DSM 20707 / BCRC 10618 / CCUG 7834 / JCM 6326 / LMG 13178 / VPI 4198 / B440)</name>
    <name type="common">Bacteroides asaccharolyticus</name>
    <dbReference type="NCBI Taxonomy" id="879243"/>
    <lineage>
        <taxon>Bacteria</taxon>
        <taxon>Pseudomonadati</taxon>
        <taxon>Bacteroidota</taxon>
        <taxon>Bacteroidia</taxon>
        <taxon>Bacteroidales</taxon>
        <taxon>Porphyromonadaceae</taxon>
        <taxon>Porphyromonas</taxon>
    </lineage>
</organism>
<dbReference type="InterPro" id="IPR003615">
    <property type="entry name" value="HNH_nuc"/>
</dbReference>
<dbReference type="KEGG" id="pah:Poras_0971"/>
<dbReference type="HOGENOM" id="CLU_107902_0_0_10"/>
<dbReference type="AlphaFoldDB" id="F4KKI9"/>
<dbReference type="Pfam" id="PF01844">
    <property type="entry name" value="HNH"/>
    <property type="match status" value="1"/>
</dbReference>
<dbReference type="RefSeq" id="WP_013760396.1">
    <property type="nucleotide sequence ID" value="NC_015501.1"/>
</dbReference>
<feature type="domain" description="HNH" evidence="1">
    <location>
        <begin position="37"/>
        <end position="82"/>
    </location>
</feature>
<dbReference type="GO" id="GO:0004519">
    <property type="term" value="F:endonuclease activity"/>
    <property type="evidence" value="ECO:0007669"/>
    <property type="project" value="UniProtKB-KW"/>
</dbReference>
<evidence type="ECO:0000313" key="2">
    <source>
        <dbReference type="EMBL" id="AEE12914.1"/>
    </source>
</evidence>
<keyword evidence="3" id="KW-1185">Reference proteome</keyword>
<sequence length="217" mass="25512">MIQIYKSSTSPKSLDTGTQYNGQDVQEQLLIDQNSKCYICEKKVVTDYHIDHLLSQAQHSDKTTDWSNLLLTCSYCNQKKSNAYDQIINPLGHPIETFIKQKVDYQRNVAIFEGPDDREIVGIDETIKLLSSVFNGKTPARQVREEKFYEYFFHRITLFQKACNQFLANKTEQHKRIVCELLKADQEFLGFKYWIIQSNQTLQKTFLSFCQWNRDEI</sequence>
<gene>
    <name evidence="2" type="ordered locus">Poras_0971</name>
</gene>
<evidence type="ECO:0000313" key="3">
    <source>
        <dbReference type="Proteomes" id="UP000006545"/>
    </source>
</evidence>
<reference evidence="3" key="1">
    <citation type="submission" date="2011-04" db="EMBL/GenBank/DDBJ databases">
        <title>The complete genome of Porphyromonas asaccharolytica DSM 20707.</title>
        <authorList>
            <person name="Lucas S."/>
            <person name="Han J."/>
            <person name="Lapidus A."/>
            <person name="Bruce D."/>
            <person name="Goodwin L."/>
            <person name="Pitluck S."/>
            <person name="Peters L."/>
            <person name="Kyrpides N."/>
            <person name="Mavromatis K."/>
            <person name="Ivanova N."/>
            <person name="Ovchinnikova G."/>
            <person name="Pagani I."/>
            <person name="Lu M."/>
            <person name="Detter J.C."/>
            <person name="Tapia R."/>
            <person name="Han C."/>
            <person name="Land M."/>
            <person name="Hauser L."/>
            <person name="Markowitz V."/>
            <person name="Cheng J.-F."/>
            <person name="Hugenholtz P."/>
            <person name="Woyke T."/>
            <person name="Wu D."/>
            <person name="Gronow S."/>
            <person name="Wellnitz S."/>
            <person name="Brambilla E."/>
            <person name="Klenk H.-P."/>
            <person name="Eisen J.A."/>
        </authorList>
    </citation>
    <scope>NUCLEOTIDE SEQUENCE [LARGE SCALE GENOMIC DNA]</scope>
    <source>
        <strain evidence="3">ATCC 25260 / DSM 20707 / VPI 4198</strain>
    </source>
</reference>
<keyword evidence="2" id="KW-0540">Nuclease</keyword>
<proteinExistence type="predicted"/>
<dbReference type="STRING" id="879243.Poras_0971"/>
<dbReference type="Gene3D" id="1.10.30.50">
    <property type="match status" value="1"/>
</dbReference>
<dbReference type="EMBL" id="CP002689">
    <property type="protein sequence ID" value="AEE12914.1"/>
    <property type="molecule type" value="Genomic_DNA"/>
</dbReference>
<name>F4KKI9_PORAD</name>
<keyword evidence="2" id="KW-0378">Hydrolase</keyword>
<accession>F4KKI9</accession>
<dbReference type="InterPro" id="IPR002711">
    <property type="entry name" value="HNH"/>
</dbReference>
<dbReference type="OrthoDB" id="5918473at2"/>
<dbReference type="GO" id="GO:0003676">
    <property type="term" value="F:nucleic acid binding"/>
    <property type="evidence" value="ECO:0007669"/>
    <property type="project" value="InterPro"/>
</dbReference>
<keyword evidence="2" id="KW-0255">Endonuclease</keyword>
<protein>
    <submittedName>
        <fullName evidence="2">HNH endonuclease</fullName>
    </submittedName>
</protein>
<evidence type="ECO:0000259" key="1">
    <source>
        <dbReference type="Pfam" id="PF01844"/>
    </source>
</evidence>
<dbReference type="GO" id="GO:0008270">
    <property type="term" value="F:zinc ion binding"/>
    <property type="evidence" value="ECO:0007669"/>
    <property type="project" value="InterPro"/>
</dbReference>
<dbReference type="Proteomes" id="UP000006545">
    <property type="component" value="Chromosome"/>
</dbReference>
<dbReference type="CDD" id="cd00085">
    <property type="entry name" value="HNHc"/>
    <property type="match status" value="1"/>
</dbReference>